<dbReference type="Proteomes" id="UP000741863">
    <property type="component" value="Unassembled WGS sequence"/>
</dbReference>
<proteinExistence type="predicted"/>
<evidence type="ECO:0000256" key="1">
    <source>
        <dbReference type="SAM" id="MobiDB-lite"/>
    </source>
</evidence>
<evidence type="ECO:0000313" key="2">
    <source>
        <dbReference type="EMBL" id="MBM7631104.1"/>
    </source>
</evidence>
<evidence type="ECO:0000313" key="3">
    <source>
        <dbReference type="Proteomes" id="UP000741863"/>
    </source>
</evidence>
<name>A0ABS2P6T3_9BACL</name>
<sequence length="120" mass="14160">MLKARAERKALESTYYHRARIERYESYVEEWRETRQGYRMKYDDKPCALSQASRSNSTQTQGPNQIDYDAKLFCSPKLLIKPGDRVTVTFENGLERQFEAGEPFPYPHHQEIPLLREDDA</sequence>
<reference evidence="2 3" key="1">
    <citation type="submission" date="2021-01" db="EMBL/GenBank/DDBJ databases">
        <title>Genomic Encyclopedia of Type Strains, Phase IV (KMG-IV): sequencing the most valuable type-strain genomes for metagenomic binning, comparative biology and taxonomic classification.</title>
        <authorList>
            <person name="Goeker M."/>
        </authorList>
    </citation>
    <scope>NUCLEOTIDE SEQUENCE [LARGE SCALE GENOMIC DNA]</scope>
    <source>
        <strain evidence="2 3">DSM 25540</strain>
    </source>
</reference>
<feature type="region of interest" description="Disordered" evidence="1">
    <location>
        <begin position="99"/>
        <end position="120"/>
    </location>
</feature>
<evidence type="ECO:0008006" key="4">
    <source>
        <dbReference type="Google" id="ProtNLM"/>
    </source>
</evidence>
<gene>
    <name evidence="2" type="ORF">JOD17_000195</name>
</gene>
<comment type="caution">
    <text evidence="2">The sequence shown here is derived from an EMBL/GenBank/DDBJ whole genome shotgun (WGS) entry which is preliminary data.</text>
</comment>
<dbReference type="EMBL" id="JAFBEC010000001">
    <property type="protein sequence ID" value="MBM7631104.1"/>
    <property type="molecule type" value="Genomic_DNA"/>
</dbReference>
<dbReference type="RefSeq" id="WP_204695296.1">
    <property type="nucleotide sequence ID" value="NZ_JAFBEC010000001.1"/>
</dbReference>
<feature type="compositionally biased region" description="Basic and acidic residues" evidence="1">
    <location>
        <begin position="108"/>
        <end position="120"/>
    </location>
</feature>
<keyword evidence="3" id="KW-1185">Reference proteome</keyword>
<protein>
    <recommendedName>
        <fullName evidence="4">ABC transporter ATP-binding protein</fullName>
    </recommendedName>
</protein>
<accession>A0ABS2P6T3</accession>
<organism evidence="2 3">
    <name type="scientific">Geomicrobium sediminis</name>
    <dbReference type="NCBI Taxonomy" id="1347788"/>
    <lineage>
        <taxon>Bacteria</taxon>
        <taxon>Bacillati</taxon>
        <taxon>Bacillota</taxon>
        <taxon>Bacilli</taxon>
        <taxon>Bacillales</taxon>
        <taxon>Geomicrobium</taxon>
    </lineage>
</organism>